<name>A0ABV0J4Q2_9CYAN</name>
<dbReference type="Gene3D" id="1.20.120.1770">
    <property type="match status" value="1"/>
</dbReference>
<feature type="transmembrane region" description="Helical" evidence="1">
    <location>
        <begin position="135"/>
        <end position="156"/>
    </location>
</feature>
<keyword evidence="1" id="KW-0812">Transmembrane</keyword>
<evidence type="ECO:0000313" key="2">
    <source>
        <dbReference type="EMBL" id="MEP0816735.1"/>
    </source>
</evidence>
<feature type="transmembrane region" description="Helical" evidence="1">
    <location>
        <begin position="70"/>
        <end position="90"/>
    </location>
</feature>
<sequence>MSGLSEFLEPIAAWFRSLGIPEPVVHWGHPAMMGIVVVAMGSAVGITGWRSRLATDFTIADQSRNAHPKIAGWMFLFMALGFTGGVLSLVMQQQPVLESPHFWTGLVVLSLLAFNGVIALAGFGGNKSLRTVHALLGSIALLLMLVHAGLGLKLGLSI</sequence>
<reference evidence="2 3" key="1">
    <citation type="submission" date="2022-04" db="EMBL/GenBank/DDBJ databases">
        <title>Positive selection, recombination, and allopatry shape intraspecific diversity of widespread and dominant cyanobacteria.</title>
        <authorList>
            <person name="Wei J."/>
            <person name="Shu W."/>
            <person name="Hu C."/>
        </authorList>
    </citation>
    <scope>NUCLEOTIDE SEQUENCE [LARGE SCALE GENOMIC DNA]</scope>
    <source>
        <strain evidence="2 3">GB2-A4</strain>
    </source>
</reference>
<gene>
    <name evidence="2" type="ORF">NC998_06470</name>
</gene>
<dbReference type="Proteomes" id="UP001464891">
    <property type="component" value="Unassembled WGS sequence"/>
</dbReference>
<keyword evidence="3" id="KW-1185">Reference proteome</keyword>
<dbReference type="InterPro" id="IPR025067">
    <property type="entry name" value="DUF4079"/>
</dbReference>
<dbReference type="RefSeq" id="WP_190438702.1">
    <property type="nucleotide sequence ID" value="NZ_JAMPKM010000003.1"/>
</dbReference>
<keyword evidence="1" id="KW-0472">Membrane</keyword>
<accession>A0ABV0J4Q2</accession>
<organism evidence="2 3">
    <name type="scientific">Trichocoleus desertorum GB2-A4</name>
    <dbReference type="NCBI Taxonomy" id="2933944"/>
    <lineage>
        <taxon>Bacteria</taxon>
        <taxon>Bacillati</taxon>
        <taxon>Cyanobacteriota</taxon>
        <taxon>Cyanophyceae</taxon>
        <taxon>Leptolyngbyales</taxon>
        <taxon>Trichocoleusaceae</taxon>
        <taxon>Trichocoleus</taxon>
    </lineage>
</organism>
<evidence type="ECO:0000256" key="1">
    <source>
        <dbReference type="SAM" id="Phobius"/>
    </source>
</evidence>
<protein>
    <submittedName>
        <fullName evidence="2">DUF4079 domain-containing protein</fullName>
    </submittedName>
</protein>
<dbReference type="PANTHER" id="PTHR36738:SF1">
    <property type="entry name" value="EXPRESSED PROTEIN"/>
    <property type="match status" value="1"/>
</dbReference>
<dbReference type="PANTHER" id="PTHR36738">
    <property type="entry name" value="EXPRESSED PROTEIN"/>
    <property type="match status" value="1"/>
</dbReference>
<evidence type="ECO:0000313" key="3">
    <source>
        <dbReference type="Proteomes" id="UP001464891"/>
    </source>
</evidence>
<proteinExistence type="predicted"/>
<comment type="caution">
    <text evidence="2">The sequence shown here is derived from an EMBL/GenBank/DDBJ whole genome shotgun (WGS) entry which is preliminary data.</text>
</comment>
<dbReference type="EMBL" id="JAMPKM010000003">
    <property type="protein sequence ID" value="MEP0816735.1"/>
    <property type="molecule type" value="Genomic_DNA"/>
</dbReference>
<feature type="transmembrane region" description="Helical" evidence="1">
    <location>
        <begin position="31"/>
        <end position="49"/>
    </location>
</feature>
<dbReference type="Pfam" id="PF13301">
    <property type="entry name" value="DUF4079"/>
    <property type="match status" value="1"/>
</dbReference>
<keyword evidence="1" id="KW-1133">Transmembrane helix</keyword>
<feature type="transmembrane region" description="Helical" evidence="1">
    <location>
        <begin position="102"/>
        <end position="123"/>
    </location>
</feature>